<dbReference type="AlphaFoldDB" id="A0A0C1Y7R5"/>
<evidence type="ECO:0000256" key="3">
    <source>
        <dbReference type="ARBA" id="ARBA00022630"/>
    </source>
</evidence>
<dbReference type="SUPFAM" id="SSF51905">
    <property type="entry name" value="FAD/NAD(P)-binding domain"/>
    <property type="match status" value="2"/>
</dbReference>
<gene>
    <name evidence="7" type="ORF">TSA66_22180</name>
</gene>
<dbReference type="Gene3D" id="3.50.50.100">
    <property type="match status" value="1"/>
</dbReference>
<dbReference type="PRINTS" id="PR00368">
    <property type="entry name" value="FADPNR"/>
</dbReference>
<keyword evidence="3" id="KW-0285">Flavoprotein</keyword>
<dbReference type="Proteomes" id="UP000031572">
    <property type="component" value="Unassembled WGS sequence"/>
</dbReference>
<evidence type="ECO:0000256" key="4">
    <source>
        <dbReference type="ARBA" id="ARBA00022827"/>
    </source>
</evidence>
<name>A0A0C1Y7R5_9BURK</name>
<accession>A0A0C1Y7R5</accession>
<dbReference type="PRINTS" id="PR00411">
    <property type="entry name" value="PNDRDTASEI"/>
</dbReference>
<keyword evidence="5" id="KW-0560">Oxidoreductase</keyword>
<evidence type="ECO:0000256" key="2">
    <source>
        <dbReference type="ARBA" id="ARBA00005272"/>
    </source>
</evidence>
<reference evidence="7 8" key="1">
    <citation type="submission" date="2014-12" db="EMBL/GenBank/DDBJ databases">
        <title>Denitrispirillum autotrophicum gen. nov., sp. nov., Denitrifying, Facultatively Autotrophic Bacteria Isolated from Rice Paddy Soil.</title>
        <authorList>
            <person name="Ishii S."/>
            <person name="Ashida N."/>
            <person name="Ohno H."/>
            <person name="Otsuka S."/>
            <person name="Yokota A."/>
            <person name="Senoo K."/>
        </authorList>
    </citation>
    <scope>NUCLEOTIDE SEQUENCE [LARGE SCALE GENOMIC DNA]</scope>
    <source>
        <strain evidence="7 8">TSA66</strain>
    </source>
</reference>
<dbReference type="RefSeq" id="WP_040041549.1">
    <property type="nucleotide sequence ID" value="NZ_JWJG01000028.1"/>
</dbReference>
<sequence>MQTIVIVGGGAGGLELATRLGNNLGRKGRAKIVLVDRWPTHFWKPLLHAVASGKLDPQVHQVEYSAQAAEHHFQFVCGEVTAIDRQAHRIDVGPYCGEDGAEVLPRRSIRYDKLVLAFGAVTNFFNIPGAAEHSLTLDSVQQAEVFRKRFIGSCMAASSRGTPGGTTRATVNIVIVGGGATGVELAAELNHTVRTLAKYNVHSLDPSRDVCIRIIERGERLLPPLHPAVSKRAARHLRWLGVEVCTDTTVARVEADAVVDRMGRRHASDITMWAAGVEGPAIATTLGLPLNRLKQIVVTPSLQTEDDADVFAIGDCSSYVCPVKGAAVPPRAQVAHQQAMFLAEVLARPPQSALPHFRYRDYGSLVSLGPSKAVGVLVGSTTGREVLVGGLTARWLYRLMYQKHVMSLHGFMRMAAETLSHWIRTKVTPPVKLH</sequence>
<keyword evidence="8" id="KW-1185">Reference proteome</keyword>
<dbReference type="PANTHER" id="PTHR42913">
    <property type="entry name" value="APOPTOSIS-INDUCING FACTOR 1"/>
    <property type="match status" value="1"/>
</dbReference>
<feature type="domain" description="FAD/NAD(P)-binding" evidence="6">
    <location>
        <begin position="3"/>
        <end position="339"/>
    </location>
</feature>
<keyword evidence="4" id="KW-0274">FAD</keyword>
<proteinExistence type="inferred from homology"/>
<dbReference type="InterPro" id="IPR036188">
    <property type="entry name" value="FAD/NAD-bd_sf"/>
</dbReference>
<comment type="caution">
    <text evidence="7">The sequence shown here is derived from an EMBL/GenBank/DDBJ whole genome shotgun (WGS) entry which is preliminary data.</text>
</comment>
<dbReference type="PANTHER" id="PTHR42913:SF3">
    <property type="entry name" value="64 KDA MITOCHONDRIAL NADH DEHYDROGENASE (EUROFUNG)"/>
    <property type="match status" value="1"/>
</dbReference>
<dbReference type="EMBL" id="JWJG01000028">
    <property type="protein sequence ID" value="KIF82918.1"/>
    <property type="molecule type" value="Genomic_DNA"/>
</dbReference>
<evidence type="ECO:0000259" key="6">
    <source>
        <dbReference type="Pfam" id="PF07992"/>
    </source>
</evidence>
<dbReference type="InterPro" id="IPR023753">
    <property type="entry name" value="FAD/NAD-binding_dom"/>
</dbReference>
<comment type="cofactor">
    <cofactor evidence="1">
        <name>FAD</name>
        <dbReference type="ChEBI" id="CHEBI:57692"/>
    </cofactor>
</comment>
<evidence type="ECO:0000256" key="5">
    <source>
        <dbReference type="ARBA" id="ARBA00023002"/>
    </source>
</evidence>
<dbReference type="Pfam" id="PF07992">
    <property type="entry name" value="Pyr_redox_2"/>
    <property type="match status" value="1"/>
</dbReference>
<evidence type="ECO:0000313" key="8">
    <source>
        <dbReference type="Proteomes" id="UP000031572"/>
    </source>
</evidence>
<protein>
    <recommendedName>
        <fullName evidence="6">FAD/NAD(P)-binding domain-containing protein</fullName>
    </recommendedName>
</protein>
<dbReference type="OrthoDB" id="9781621at2"/>
<comment type="similarity">
    <text evidence="2">Belongs to the NADH dehydrogenase family.</text>
</comment>
<dbReference type="InterPro" id="IPR051169">
    <property type="entry name" value="NADH-Q_oxidoreductase"/>
</dbReference>
<organism evidence="7 8">
    <name type="scientific">Noviherbaspirillum autotrophicum</name>
    <dbReference type="NCBI Taxonomy" id="709839"/>
    <lineage>
        <taxon>Bacteria</taxon>
        <taxon>Pseudomonadati</taxon>
        <taxon>Pseudomonadota</taxon>
        <taxon>Betaproteobacteria</taxon>
        <taxon>Burkholderiales</taxon>
        <taxon>Oxalobacteraceae</taxon>
        <taxon>Noviherbaspirillum</taxon>
    </lineage>
</organism>
<dbReference type="GO" id="GO:0003955">
    <property type="term" value="F:NAD(P)H dehydrogenase (quinone) activity"/>
    <property type="evidence" value="ECO:0007669"/>
    <property type="project" value="TreeGrafter"/>
</dbReference>
<dbReference type="STRING" id="709839.TSA66_22180"/>
<evidence type="ECO:0000313" key="7">
    <source>
        <dbReference type="EMBL" id="KIF82918.1"/>
    </source>
</evidence>
<evidence type="ECO:0000256" key="1">
    <source>
        <dbReference type="ARBA" id="ARBA00001974"/>
    </source>
</evidence>
<dbReference type="GO" id="GO:0019646">
    <property type="term" value="P:aerobic electron transport chain"/>
    <property type="evidence" value="ECO:0007669"/>
    <property type="project" value="TreeGrafter"/>
</dbReference>